<protein>
    <submittedName>
        <fullName evidence="2">Uncharacterized protein</fullName>
    </submittedName>
</protein>
<reference evidence="2" key="1">
    <citation type="submission" date="2016-11" db="UniProtKB">
        <authorList>
            <consortium name="WormBaseParasite"/>
        </authorList>
    </citation>
    <scope>IDENTIFICATION</scope>
</reference>
<dbReference type="AlphaFoldDB" id="A0A1I7XE25"/>
<dbReference type="WBParaSite" id="Hba_15906">
    <property type="protein sequence ID" value="Hba_15906"/>
    <property type="gene ID" value="Hba_15906"/>
</dbReference>
<proteinExistence type="predicted"/>
<evidence type="ECO:0000313" key="1">
    <source>
        <dbReference type="Proteomes" id="UP000095283"/>
    </source>
</evidence>
<organism evidence="1 2">
    <name type="scientific">Heterorhabditis bacteriophora</name>
    <name type="common">Entomopathogenic nematode worm</name>
    <dbReference type="NCBI Taxonomy" id="37862"/>
    <lineage>
        <taxon>Eukaryota</taxon>
        <taxon>Metazoa</taxon>
        <taxon>Ecdysozoa</taxon>
        <taxon>Nematoda</taxon>
        <taxon>Chromadorea</taxon>
        <taxon>Rhabditida</taxon>
        <taxon>Rhabditina</taxon>
        <taxon>Rhabditomorpha</taxon>
        <taxon>Strongyloidea</taxon>
        <taxon>Heterorhabditidae</taxon>
        <taxon>Heterorhabditis</taxon>
    </lineage>
</organism>
<name>A0A1I7XE25_HETBA</name>
<evidence type="ECO:0000313" key="2">
    <source>
        <dbReference type="WBParaSite" id="Hba_15906"/>
    </source>
</evidence>
<accession>A0A1I7XE25</accession>
<sequence>MDLPTKFARTSLLRERHPVESVSRANIVGKRRHGLSSAFDEKIGERLAFLPQNSKKEYQGFKSELFRIERPTLKGCVVCRQIIACRT</sequence>
<dbReference type="Proteomes" id="UP000095283">
    <property type="component" value="Unplaced"/>
</dbReference>
<keyword evidence="1" id="KW-1185">Reference proteome</keyword>